<dbReference type="RefSeq" id="WP_387703076.1">
    <property type="nucleotide sequence ID" value="NZ_JBIAMX010000028.1"/>
</dbReference>
<dbReference type="EMBL" id="JBIAMX010000028">
    <property type="protein sequence ID" value="MFF0546891.1"/>
    <property type="molecule type" value="Genomic_DNA"/>
</dbReference>
<gene>
    <name evidence="1" type="ORF">ACFYTF_29050</name>
</gene>
<protein>
    <recommendedName>
        <fullName evidence="3">Peptidase C39-like domain-containing protein</fullName>
    </recommendedName>
</protein>
<organism evidence="1 2">
    <name type="scientific">Nocardia thailandica</name>
    <dbReference type="NCBI Taxonomy" id="257275"/>
    <lineage>
        <taxon>Bacteria</taxon>
        <taxon>Bacillati</taxon>
        <taxon>Actinomycetota</taxon>
        <taxon>Actinomycetes</taxon>
        <taxon>Mycobacteriales</taxon>
        <taxon>Nocardiaceae</taxon>
        <taxon>Nocardia</taxon>
    </lineage>
</organism>
<proteinExistence type="predicted"/>
<comment type="caution">
    <text evidence="1">The sequence shown here is derived from an EMBL/GenBank/DDBJ whole genome shotgun (WGS) entry which is preliminary data.</text>
</comment>
<accession>A0ABW6PWT1</accession>
<evidence type="ECO:0000313" key="1">
    <source>
        <dbReference type="EMBL" id="MFF0546891.1"/>
    </source>
</evidence>
<dbReference type="Proteomes" id="UP001601444">
    <property type="component" value="Unassembled WGS sequence"/>
</dbReference>
<sequence>MIAWLSSNGYDVVHIDAIDPIKFAANPLDVLREEGFDQETIDYFVKITNFENESKAIHEAIGHGAKFVSTLPSSSDLVEYLKQKWIPILTLDAGVLVDKDLDGFQGHMVIVSGYDPSHDMVLVQDPGPTAEWDLVVPMERVMRALRTPSDSSGTITCVRLKNSEGGGN</sequence>
<reference evidence="1 2" key="1">
    <citation type="submission" date="2024-10" db="EMBL/GenBank/DDBJ databases">
        <title>The Natural Products Discovery Center: Release of the First 8490 Sequenced Strains for Exploring Actinobacteria Biosynthetic Diversity.</title>
        <authorList>
            <person name="Kalkreuter E."/>
            <person name="Kautsar S.A."/>
            <person name="Yang D."/>
            <person name="Bader C.D."/>
            <person name="Teijaro C.N."/>
            <person name="Fluegel L."/>
            <person name="Davis C.M."/>
            <person name="Simpson J.R."/>
            <person name="Lauterbach L."/>
            <person name="Steele A.D."/>
            <person name="Gui C."/>
            <person name="Meng S."/>
            <person name="Li G."/>
            <person name="Viehrig K."/>
            <person name="Ye F."/>
            <person name="Su P."/>
            <person name="Kiefer A.F."/>
            <person name="Nichols A."/>
            <person name="Cepeda A.J."/>
            <person name="Yan W."/>
            <person name="Fan B."/>
            <person name="Jiang Y."/>
            <person name="Adhikari A."/>
            <person name="Zheng C.-J."/>
            <person name="Schuster L."/>
            <person name="Cowan T.M."/>
            <person name="Smanski M.J."/>
            <person name="Chevrette M.G."/>
            <person name="De Carvalho L.P.S."/>
            <person name="Shen B."/>
        </authorList>
    </citation>
    <scope>NUCLEOTIDE SEQUENCE [LARGE SCALE GENOMIC DNA]</scope>
    <source>
        <strain evidence="1 2">NPDC004045</strain>
    </source>
</reference>
<name>A0ABW6PWT1_9NOCA</name>
<keyword evidence="2" id="KW-1185">Reference proteome</keyword>
<evidence type="ECO:0000313" key="2">
    <source>
        <dbReference type="Proteomes" id="UP001601444"/>
    </source>
</evidence>
<evidence type="ECO:0008006" key="3">
    <source>
        <dbReference type="Google" id="ProtNLM"/>
    </source>
</evidence>